<evidence type="ECO:0000256" key="7">
    <source>
        <dbReference type="ARBA" id="ARBA00022989"/>
    </source>
</evidence>
<keyword evidence="6" id="KW-0630">Potassium</keyword>
<evidence type="ECO:0000256" key="5">
    <source>
        <dbReference type="ARBA" id="ARBA00022692"/>
    </source>
</evidence>
<keyword evidence="15" id="KW-1185">Reference proteome</keyword>
<keyword evidence="10" id="KW-0739">Sodium transport</keyword>
<keyword evidence="2" id="KW-0813">Transport</keyword>
<evidence type="ECO:0000256" key="6">
    <source>
        <dbReference type="ARBA" id="ARBA00022958"/>
    </source>
</evidence>
<feature type="domain" description="Sodium/calcium exchanger membrane region" evidence="13">
    <location>
        <begin position="49"/>
        <end position="187"/>
    </location>
</feature>
<proteinExistence type="inferred from homology"/>
<keyword evidence="10" id="KW-0406">Ion transport</keyword>
<comment type="caution">
    <text evidence="14">The sequence shown here is derived from an EMBL/GenBank/DDBJ whole genome shotgun (WGS) entry which is preliminary data.</text>
</comment>
<dbReference type="Proteomes" id="UP001603857">
    <property type="component" value="Unassembled WGS sequence"/>
</dbReference>
<sequence length="272" mass="30164">MVVMAEAKREQLRNGRGFNHSVNHSDPHNQSHSLCLFPQSSTLSIPTLSLFLLLHFYILITTLQRHFSLVTTKLASHLSLSHSITAITLLSLGNDALNVFATLGTSHSYTGLSAILSASTFISALVVGFVAIYASPFVLNPTPFVKDVLFYLTIAFFLFYSYLSAKIFLWQTLAFIAFYFFFVAFVFYMDFRITDCSLSNSLDLEGHVESDLDIKAFGSSNGDKHASGLHATFRGMIYIFLFCVFNGDSCTKLGDNKGVLCSICKSKSVEFV</sequence>
<feature type="transmembrane region" description="Helical" evidence="12">
    <location>
        <begin position="112"/>
        <end position="132"/>
    </location>
</feature>
<protein>
    <recommendedName>
        <fullName evidence="13">Sodium/calcium exchanger membrane region domain-containing protein</fullName>
    </recommendedName>
</protein>
<accession>A0ABD1MWS0</accession>
<feature type="transmembrane region" description="Helical" evidence="12">
    <location>
        <begin position="144"/>
        <end position="162"/>
    </location>
</feature>
<comment type="similarity">
    <text evidence="11">Belongs to the Ca(2+):cation antiporter (CaCA) (TC 2.A.19) family. Cation/calcium exchanger (CCX) subfamily.</text>
</comment>
<dbReference type="Pfam" id="PF01699">
    <property type="entry name" value="Na_Ca_ex"/>
    <property type="match status" value="1"/>
</dbReference>
<organism evidence="14 15">
    <name type="scientific">Flemingia macrophylla</name>
    <dbReference type="NCBI Taxonomy" id="520843"/>
    <lineage>
        <taxon>Eukaryota</taxon>
        <taxon>Viridiplantae</taxon>
        <taxon>Streptophyta</taxon>
        <taxon>Embryophyta</taxon>
        <taxon>Tracheophyta</taxon>
        <taxon>Spermatophyta</taxon>
        <taxon>Magnoliopsida</taxon>
        <taxon>eudicotyledons</taxon>
        <taxon>Gunneridae</taxon>
        <taxon>Pentapetalae</taxon>
        <taxon>rosids</taxon>
        <taxon>fabids</taxon>
        <taxon>Fabales</taxon>
        <taxon>Fabaceae</taxon>
        <taxon>Papilionoideae</taxon>
        <taxon>50 kb inversion clade</taxon>
        <taxon>NPAAA clade</taxon>
        <taxon>indigoferoid/millettioid clade</taxon>
        <taxon>Phaseoleae</taxon>
        <taxon>Flemingia</taxon>
    </lineage>
</organism>
<dbReference type="InterPro" id="IPR051359">
    <property type="entry name" value="CaCA_antiporter"/>
</dbReference>
<dbReference type="PANTHER" id="PTHR12266:SF33">
    <property type="entry name" value="CATION_CALCIUM EXCHANGER 5"/>
    <property type="match status" value="1"/>
</dbReference>
<evidence type="ECO:0000313" key="15">
    <source>
        <dbReference type="Proteomes" id="UP001603857"/>
    </source>
</evidence>
<evidence type="ECO:0000256" key="10">
    <source>
        <dbReference type="ARBA" id="ARBA00023201"/>
    </source>
</evidence>
<dbReference type="GO" id="GO:0015297">
    <property type="term" value="F:antiporter activity"/>
    <property type="evidence" value="ECO:0007669"/>
    <property type="project" value="UniProtKB-KW"/>
</dbReference>
<reference evidence="14 15" key="1">
    <citation type="submission" date="2024-08" db="EMBL/GenBank/DDBJ databases">
        <title>Insights into the chromosomal genome structure of Flemingia macrophylla.</title>
        <authorList>
            <person name="Ding Y."/>
            <person name="Zhao Y."/>
            <person name="Bi W."/>
            <person name="Wu M."/>
            <person name="Zhao G."/>
            <person name="Gong Y."/>
            <person name="Li W."/>
            <person name="Zhang P."/>
        </authorList>
    </citation>
    <scope>NUCLEOTIDE SEQUENCE [LARGE SCALE GENOMIC DNA]</scope>
    <source>
        <strain evidence="14">DYQJB</strain>
        <tissue evidence="14">Leaf</tissue>
    </source>
</reference>
<feature type="transmembrane region" description="Helical" evidence="12">
    <location>
        <begin position="168"/>
        <end position="189"/>
    </location>
</feature>
<dbReference type="PANTHER" id="PTHR12266">
    <property type="entry name" value="NA+/CA2+ K+ INDEPENDENT EXCHANGER"/>
    <property type="match status" value="1"/>
</dbReference>
<evidence type="ECO:0000313" key="14">
    <source>
        <dbReference type="EMBL" id="KAL2340271.1"/>
    </source>
</evidence>
<keyword evidence="5 12" id="KW-0812">Transmembrane</keyword>
<name>A0ABD1MWS0_9FABA</name>
<dbReference type="AlphaFoldDB" id="A0ABD1MWS0"/>
<keyword evidence="8" id="KW-0915">Sodium</keyword>
<dbReference type="GO" id="GO:0006813">
    <property type="term" value="P:potassium ion transport"/>
    <property type="evidence" value="ECO:0007669"/>
    <property type="project" value="UniProtKB-KW"/>
</dbReference>
<evidence type="ECO:0000259" key="13">
    <source>
        <dbReference type="Pfam" id="PF01699"/>
    </source>
</evidence>
<evidence type="ECO:0000256" key="2">
    <source>
        <dbReference type="ARBA" id="ARBA00022448"/>
    </source>
</evidence>
<keyword evidence="7 12" id="KW-1133">Transmembrane helix</keyword>
<gene>
    <name evidence="14" type="ORF">Fmac_008211</name>
</gene>
<evidence type="ECO:0000256" key="8">
    <source>
        <dbReference type="ARBA" id="ARBA00023053"/>
    </source>
</evidence>
<evidence type="ECO:0000256" key="9">
    <source>
        <dbReference type="ARBA" id="ARBA00023136"/>
    </source>
</evidence>
<feature type="transmembrane region" description="Helical" evidence="12">
    <location>
        <begin position="43"/>
        <end position="62"/>
    </location>
</feature>
<dbReference type="GO" id="GO:0006814">
    <property type="term" value="P:sodium ion transport"/>
    <property type="evidence" value="ECO:0007669"/>
    <property type="project" value="UniProtKB-KW"/>
</dbReference>
<evidence type="ECO:0000256" key="11">
    <source>
        <dbReference type="ARBA" id="ARBA00038187"/>
    </source>
</evidence>
<evidence type="ECO:0000256" key="12">
    <source>
        <dbReference type="SAM" id="Phobius"/>
    </source>
</evidence>
<dbReference type="EMBL" id="JBGMDY010000003">
    <property type="protein sequence ID" value="KAL2340271.1"/>
    <property type="molecule type" value="Genomic_DNA"/>
</dbReference>
<keyword evidence="3" id="KW-0050">Antiport</keyword>
<comment type="subcellular location">
    <subcellularLocation>
        <location evidence="1">Membrane</location>
        <topology evidence="1">Multi-pass membrane protein</topology>
    </subcellularLocation>
</comment>
<keyword evidence="4" id="KW-0633">Potassium transport</keyword>
<evidence type="ECO:0000256" key="3">
    <source>
        <dbReference type="ARBA" id="ARBA00022449"/>
    </source>
</evidence>
<evidence type="ECO:0000256" key="1">
    <source>
        <dbReference type="ARBA" id="ARBA00004141"/>
    </source>
</evidence>
<evidence type="ECO:0000256" key="4">
    <source>
        <dbReference type="ARBA" id="ARBA00022538"/>
    </source>
</evidence>
<dbReference type="InterPro" id="IPR004837">
    <property type="entry name" value="NaCa_Exmemb"/>
</dbReference>
<dbReference type="GO" id="GO:0016020">
    <property type="term" value="C:membrane"/>
    <property type="evidence" value="ECO:0007669"/>
    <property type="project" value="UniProtKB-SubCell"/>
</dbReference>
<keyword evidence="9 12" id="KW-0472">Membrane</keyword>